<dbReference type="AlphaFoldDB" id="A0A8J6BWR8"/>
<evidence type="ECO:0000313" key="1">
    <source>
        <dbReference type="EMBL" id="KAG8095786.1"/>
    </source>
</evidence>
<accession>A0A8J6BWR8</accession>
<gene>
    <name evidence="1" type="ORF">GUJ93_ZPchr0013g37172</name>
</gene>
<dbReference type="EMBL" id="JAAALK010000079">
    <property type="protein sequence ID" value="KAG8095786.1"/>
    <property type="molecule type" value="Genomic_DNA"/>
</dbReference>
<dbReference type="Proteomes" id="UP000729402">
    <property type="component" value="Unassembled WGS sequence"/>
</dbReference>
<protein>
    <submittedName>
        <fullName evidence="1">Uncharacterized protein</fullName>
    </submittedName>
</protein>
<name>A0A8J6BWR8_ZIZPA</name>
<keyword evidence="2" id="KW-1185">Reference proteome</keyword>
<proteinExistence type="predicted"/>
<comment type="caution">
    <text evidence="1">The sequence shown here is derived from an EMBL/GenBank/DDBJ whole genome shotgun (WGS) entry which is preliminary data.</text>
</comment>
<sequence length="67" mass="7202">MSGQSVANDNLGKKDEDPITTVLNRLIAMETTLTEQGQQQQMLSAGLLHVERGQGAARNPQAGGRRL</sequence>
<reference evidence="1" key="1">
    <citation type="journal article" date="2021" name="bioRxiv">
        <title>Whole Genome Assembly and Annotation of Northern Wild Rice, Zizania palustris L., Supports a Whole Genome Duplication in the Zizania Genus.</title>
        <authorList>
            <person name="Haas M."/>
            <person name="Kono T."/>
            <person name="Macchietto M."/>
            <person name="Millas R."/>
            <person name="McGilp L."/>
            <person name="Shao M."/>
            <person name="Duquette J."/>
            <person name="Hirsch C.N."/>
            <person name="Kimball J."/>
        </authorList>
    </citation>
    <scope>NUCLEOTIDE SEQUENCE</scope>
    <source>
        <tissue evidence="1">Fresh leaf tissue</tissue>
    </source>
</reference>
<organism evidence="1 2">
    <name type="scientific">Zizania palustris</name>
    <name type="common">Northern wild rice</name>
    <dbReference type="NCBI Taxonomy" id="103762"/>
    <lineage>
        <taxon>Eukaryota</taxon>
        <taxon>Viridiplantae</taxon>
        <taxon>Streptophyta</taxon>
        <taxon>Embryophyta</taxon>
        <taxon>Tracheophyta</taxon>
        <taxon>Spermatophyta</taxon>
        <taxon>Magnoliopsida</taxon>
        <taxon>Liliopsida</taxon>
        <taxon>Poales</taxon>
        <taxon>Poaceae</taxon>
        <taxon>BOP clade</taxon>
        <taxon>Oryzoideae</taxon>
        <taxon>Oryzeae</taxon>
        <taxon>Zizaniinae</taxon>
        <taxon>Zizania</taxon>
    </lineage>
</organism>
<reference evidence="1" key="2">
    <citation type="submission" date="2021-02" db="EMBL/GenBank/DDBJ databases">
        <authorList>
            <person name="Kimball J.A."/>
            <person name="Haas M.W."/>
            <person name="Macchietto M."/>
            <person name="Kono T."/>
            <person name="Duquette J."/>
            <person name="Shao M."/>
        </authorList>
    </citation>
    <scope>NUCLEOTIDE SEQUENCE</scope>
    <source>
        <tissue evidence="1">Fresh leaf tissue</tissue>
    </source>
</reference>
<evidence type="ECO:0000313" key="2">
    <source>
        <dbReference type="Proteomes" id="UP000729402"/>
    </source>
</evidence>